<dbReference type="EMBL" id="ML769560">
    <property type="protein sequence ID" value="KAE9393947.1"/>
    <property type="molecule type" value="Genomic_DNA"/>
</dbReference>
<organism evidence="1 2">
    <name type="scientific">Gymnopus androsaceus JB14</name>
    <dbReference type="NCBI Taxonomy" id="1447944"/>
    <lineage>
        <taxon>Eukaryota</taxon>
        <taxon>Fungi</taxon>
        <taxon>Dikarya</taxon>
        <taxon>Basidiomycota</taxon>
        <taxon>Agaricomycotina</taxon>
        <taxon>Agaricomycetes</taxon>
        <taxon>Agaricomycetidae</taxon>
        <taxon>Agaricales</taxon>
        <taxon>Marasmiineae</taxon>
        <taxon>Omphalotaceae</taxon>
        <taxon>Gymnopus</taxon>
    </lineage>
</organism>
<proteinExistence type="predicted"/>
<evidence type="ECO:0000313" key="2">
    <source>
        <dbReference type="Proteomes" id="UP000799118"/>
    </source>
</evidence>
<protein>
    <submittedName>
        <fullName evidence="1">Uncharacterized protein</fullName>
    </submittedName>
</protein>
<sequence>MSFSLCIGTREMVNKTVVTFKINKRFDNKRHEQQEKVEIDLESWQANVASKFYSLSFGLALLPAYVHAKKLGQIANFFHQTTYMWLFAFPEDCTPGRKVLAQHTDRLTRIIYCGDFDEDLDEDIKRFLWKSLPDDANHLLRHNTLANLTLSLHIADSKLKIKAFMAEHGSEQAAKYWGMLQQALESFLERVLKHPTATVATIQKETWSKELSHAVVSWMRLNRLPFTFLTVHTPFPPYVPFSIAPEDELCSELRPWADGLRWVYPGGQYDE</sequence>
<gene>
    <name evidence="1" type="ORF">BT96DRAFT_943520</name>
</gene>
<reference evidence="1" key="1">
    <citation type="journal article" date="2019" name="Environ. Microbiol.">
        <title>Fungal ecological strategies reflected in gene transcription - a case study of two litter decomposers.</title>
        <authorList>
            <person name="Barbi F."/>
            <person name="Kohler A."/>
            <person name="Barry K."/>
            <person name="Baskaran P."/>
            <person name="Daum C."/>
            <person name="Fauchery L."/>
            <person name="Ihrmark K."/>
            <person name="Kuo A."/>
            <person name="LaButti K."/>
            <person name="Lipzen A."/>
            <person name="Morin E."/>
            <person name="Grigoriev I.V."/>
            <person name="Henrissat B."/>
            <person name="Lindahl B."/>
            <person name="Martin F."/>
        </authorList>
    </citation>
    <scope>NUCLEOTIDE SEQUENCE</scope>
    <source>
        <strain evidence="1">JB14</strain>
    </source>
</reference>
<keyword evidence="2" id="KW-1185">Reference proteome</keyword>
<dbReference type="AlphaFoldDB" id="A0A6A4H9Q5"/>
<evidence type="ECO:0000313" key="1">
    <source>
        <dbReference type="EMBL" id="KAE9393947.1"/>
    </source>
</evidence>
<dbReference type="Proteomes" id="UP000799118">
    <property type="component" value="Unassembled WGS sequence"/>
</dbReference>
<name>A0A6A4H9Q5_9AGAR</name>
<accession>A0A6A4H9Q5</accession>